<gene>
    <name evidence="2" type="ORF">PN36_00215</name>
</gene>
<accession>A0A0A6PNU5</accession>
<sequence length="365" mass="42304">MKYPLLLIAIFLSSPAWSIDHEKIVQGLEALGEYDAAYPFAYQIAQQKNTYSVWRDVAAKYANSDTKGKAFLQAWRQAQALNQESTYKDFLKIRPNALLNIQAIHAIFELIKASHTMTDYVRFMKDFPDAIESVEALLKIQGLAFERAKKAHEALVYDAFVTTFPGAKQIPEAIDLAFQAEQQLIEKEVKGWEEDFKKNYIGTTPVDTFIGWMLEDKARDLVNEAELAFRRNNDLVAVRQYRLLRLEIFKQTETVTEELRQKSTREYEQWLESQQAAIDNSLNEMKYSLIKAIQWQTQHLKAPIVDQSQKLDEVIANYNRFVAQLAEQDKTIFFERSLIMVYVVAPLSIKQQQEKIFALKPKDIK</sequence>
<feature type="signal peptide" evidence="1">
    <location>
        <begin position="1"/>
        <end position="18"/>
    </location>
</feature>
<evidence type="ECO:0000256" key="1">
    <source>
        <dbReference type="SAM" id="SignalP"/>
    </source>
</evidence>
<proteinExistence type="predicted"/>
<comment type="caution">
    <text evidence="2">The sequence shown here is derived from an EMBL/GenBank/DDBJ whole genome shotgun (WGS) entry which is preliminary data.</text>
</comment>
<dbReference type="Proteomes" id="UP000030428">
    <property type="component" value="Unassembled WGS sequence"/>
</dbReference>
<reference evidence="2 3" key="1">
    <citation type="journal article" date="2016" name="Front. Microbiol.">
        <title>Single-Cell (Meta-)Genomics of a Dimorphic Candidatus Thiomargarita nelsonii Reveals Genomic Plasticity.</title>
        <authorList>
            <person name="Flood B.E."/>
            <person name="Fliss P."/>
            <person name="Jones D.S."/>
            <person name="Dick G.J."/>
            <person name="Jain S."/>
            <person name="Kaster A.K."/>
            <person name="Winkel M."/>
            <person name="Mussmann M."/>
            <person name="Bailey J."/>
        </authorList>
    </citation>
    <scope>NUCLEOTIDE SEQUENCE [LARGE SCALE GENOMIC DNA]</scope>
    <source>
        <strain evidence="2">Hydrate Ridge</strain>
    </source>
</reference>
<protein>
    <recommendedName>
        <fullName evidence="4">Secreted protein</fullName>
    </recommendedName>
</protein>
<feature type="chain" id="PRO_5007387935" description="Secreted protein" evidence="1">
    <location>
        <begin position="19"/>
        <end position="365"/>
    </location>
</feature>
<evidence type="ECO:0008006" key="4">
    <source>
        <dbReference type="Google" id="ProtNLM"/>
    </source>
</evidence>
<name>A0A0A6PNU5_9GAMM</name>
<keyword evidence="1" id="KW-0732">Signal</keyword>
<keyword evidence="3" id="KW-1185">Reference proteome</keyword>
<dbReference type="AlphaFoldDB" id="A0A0A6PNU5"/>
<evidence type="ECO:0000313" key="2">
    <source>
        <dbReference type="EMBL" id="KHD09006.1"/>
    </source>
</evidence>
<dbReference type="EMBL" id="JSZA02000001">
    <property type="protein sequence ID" value="KHD09006.1"/>
    <property type="molecule type" value="Genomic_DNA"/>
</dbReference>
<evidence type="ECO:0000313" key="3">
    <source>
        <dbReference type="Proteomes" id="UP000030428"/>
    </source>
</evidence>
<organism evidence="2 3">
    <name type="scientific">Candidatus Thiomargarita nelsonii</name>
    <dbReference type="NCBI Taxonomy" id="1003181"/>
    <lineage>
        <taxon>Bacteria</taxon>
        <taxon>Pseudomonadati</taxon>
        <taxon>Pseudomonadota</taxon>
        <taxon>Gammaproteobacteria</taxon>
        <taxon>Thiotrichales</taxon>
        <taxon>Thiotrichaceae</taxon>
        <taxon>Thiomargarita</taxon>
    </lineage>
</organism>